<accession>A0A8J3E258</accession>
<dbReference type="EMBL" id="BMJQ01000002">
    <property type="protein sequence ID" value="GGF06993.1"/>
    <property type="molecule type" value="Genomic_DNA"/>
</dbReference>
<sequence>MEANLLQRGLEQCCVFETIPAAPGMNQLFLDRGKIEPDGPAEQHVEIFERDGGLMRLMQVGEARGVDPKRPVMGDAGQIGVEIARISS</sequence>
<dbReference type="AlphaFoldDB" id="A0A8J3E258"/>
<protein>
    <submittedName>
        <fullName evidence="1">Uncharacterized protein</fullName>
    </submittedName>
</protein>
<comment type="caution">
    <text evidence="1">The sequence shown here is derived from an EMBL/GenBank/DDBJ whole genome shotgun (WGS) entry which is preliminary data.</text>
</comment>
<evidence type="ECO:0000313" key="1">
    <source>
        <dbReference type="EMBL" id="GGF06993.1"/>
    </source>
</evidence>
<proteinExistence type="predicted"/>
<reference evidence="1" key="1">
    <citation type="journal article" date="2014" name="Int. J. Syst. Evol. Microbiol.">
        <title>Complete genome sequence of Corynebacterium casei LMG S-19264T (=DSM 44701T), isolated from a smear-ripened cheese.</title>
        <authorList>
            <consortium name="US DOE Joint Genome Institute (JGI-PGF)"/>
            <person name="Walter F."/>
            <person name="Albersmeier A."/>
            <person name="Kalinowski J."/>
            <person name="Ruckert C."/>
        </authorList>
    </citation>
    <scope>NUCLEOTIDE SEQUENCE</scope>
    <source>
        <strain evidence="1">CGMCC 1.15725</strain>
    </source>
</reference>
<name>A0A8J3E258_9PROT</name>
<keyword evidence="2" id="KW-1185">Reference proteome</keyword>
<reference evidence="1" key="2">
    <citation type="submission" date="2020-09" db="EMBL/GenBank/DDBJ databases">
        <authorList>
            <person name="Sun Q."/>
            <person name="Zhou Y."/>
        </authorList>
    </citation>
    <scope>NUCLEOTIDE SEQUENCE</scope>
    <source>
        <strain evidence="1">CGMCC 1.15725</strain>
    </source>
</reference>
<organism evidence="1 2">
    <name type="scientific">Aliidongia dinghuensis</name>
    <dbReference type="NCBI Taxonomy" id="1867774"/>
    <lineage>
        <taxon>Bacteria</taxon>
        <taxon>Pseudomonadati</taxon>
        <taxon>Pseudomonadota</taxon>
        <taxon>Alphaproteobacteria</taxon>
        <taxon>Rhodospirillales</taxon>
        <taxon>Dongiaceae</taxon>
        <taxon>Aliidongia</taxon>
    </lineage>
</organism>
<evidence type="ECO:0000313" key="2">
    <source>
        <dbReference type="Proteomes" id="UP000646365"/>
    </source>
</evidence>
<dbReference type="Proteomes" id="UP000646365">
    <property type="component" value="Unassembled WGS sequence"/>
</dbReference>
<gene>
    <name evidence="1" type="ORF">GCM10011611_10610</name>
</gene>